<dbReference type="EMBL" id="JAAGRQ010000007">
    <property type="protein sequence ID" value="NDY55611.1"/>
    <property type="molecule type" value="Genomic_DNA"/>
</dbReference>
<organism evidence="1 2">
    <name type="scientific">Desulfolutivibrio sulfodismutans</name>
    <dbReference type="NCBI Taxonomy" id="63561"/>
    <lineage>
        <taxon>Bacteria</taxon>
        <taxon>Pseudomonadati</taxon>
        <taxon>Thermodesulfobacteriota</taxon>
        <taxon>Desulfovibrionia</taxon>
        <taxon>Desulfovibrionales</taxon>
        <taxon>Desulfovibrionaceae</taxon>
        <taxon>Desulfolutivibrio</taxon>
    </lineage>
</organism>
<dbReference type="RefSeq" id="WP_163300668.1">
    <property type="nucleotide sequence ID" value="NZ_JAAGRQ010000007.1"/>
</dbReference>
<reference evidence="1 2" key="1">
    <citation type="submission" date="2020-02" db="EMBL/GenBank/DDBJ databases">
        <title>Comparative genomics of sulfur disproportionating microorganisms.</title>
        <authorList>
            <person name="Ward L.M."/>
            <person name="Bertran E."/>
            <person name="Johnston D.T."/>
        </authorList>
    </citation>
    <scope>NUCLEOTIDE SEQUENCE [LARGE SCALE GENOMIC DNA]</scope>
    <source>
        <strain evidence="1 2">DSM 3696</strain>
    </source>
</reference>
<keyword evidence="2" id="KW-1185">Reference proteome</keyword>
<name>A0A7K3NHD4_9BACT</name>
<sequence>MSKKESQSVLSTVKVRSTESKFDSSKLRQLIEQNKNADEMMTALNIKHKQTLKQYLLKLISVDRRFYEISGLNTRNSKTLVINSKGEIKIKKHMIDFPANTYSPGVQFDIEADNEKIVLRRVTTD</sequence>
<dbReference type="Proteomes" id="UP000469724">
    <property type="component" value="Unassembled WGS sequence"/>
</dbReference>
<accession>A0A7K3NHD4</accession>
<comment type="caution">
    <text evidence="1">The sequence shown here is derived from an EMBL/GenBank/DDBJ whole genome shotgun (WGS) entry which is preliminary data.</text>
</comment>
<gene>
    <name evidence="1" type="ORF">G3N56_02490</name>
</gene>
<proteinExistence type="predicted"/>
<evidence type="ECO:0000313" key="2">
    <source>
        <dbReference type="Proteomes" id="UP000469724"/>
    </source>
</evidence>
<protein>
    <submittedName>
        <fullName evidence="1">Uncharacterized protein</fullName>
    </submittedName>
</protein>
<dbReference type="AlphaFoldDB" id="A0A7K3NHD4"/>
<evidence type="ECO:0000313" key="1">
    <source>
        <dbReference type="EMBL" id="NDY55611.1"/>
    </source>
</evidence>